<proteinExistence type="predicted"/>
<accession>A0A0K2UPL4</accession>
<reference evidence="1" key="1">
    <citation type="submission" date="2014-05" db="EMBL/GenBank/DDBJ databases">
        <authorList>
            <person name="Chronopoulou M."/>
        </authorList>
    </citation>
    <scope>NUCLEOTIDE SEQUENCE</scope>
    <source>
        <tissue evidence="1">Whole organism</tissue>
    </source>
</reference>
<feature type="non-terminal residue" evidence="1">
    <location>
        <position position="1"/>
    </location>
</feature>
<organism evidence="1">
    <name type="scientific">Lepeophtheirus salmonis</name>
    <name type="common">Salmon louse</name>
    <name type="synonym">Caligus salmonis</name>
    <dbReference type="NCBI Taxonomy" id="72036"/>
    <lineage>
        <taxon>Eukaryota</taxon>
        <taxon>Metazoa</taxon>
        <taxon>Ecdysozoa</taxon>
        <taxon>Arthropoda</taxon>
        <taxon>Crustacea</taxon>
        <taxon>Multicrustacea</taxon>
        <taxon>Hexanauplia</taxon>
        <taxon>Copepoda</taxon>
        <taxon>Siphonostomatoida</taxon>
        <taxon>Caligidae</taxon>
        <taxon>Lepeophtheirus</taxon>
    </lineage>
</organism>
<protein>
    <submittedName>
        <fullName evidence="1">Uncharacterized protein</fullName>
    </submittedName>
</protein>
<name>A0A0K2UPL4_LEPSM</name>
<sequence length="58" mass="7226">YYTYIKQIFKKTKVLHVWCVSIITISNKIQKWKKIHKYFFLLHTYIQPYIKLAYLSQL</sequence>
<dbReference type="EMBL" id="HACA01022832">
    <property type="protein sequence ID" value="CDW40193.1"/>
    <property type="molecule type" value="Transcribed_RNA"/>
</dbReference>
<dbReference type="AlphaFoldDB" id="A0A0K2UPL4"/>
<evidence type="ECO:0000313" key="1">
    <source>
        <dbReference type="EMBL" id="CDW40193.1"/>
    </source>
</evidence>